<keyword evidence="3" id="KW-1185">Reference proteome</keyword>
<evidence type="ECO:0000259" key="1">
    <source>
        <dbReference type="Pfam" id="PF13700"/>
    </source>
</evidence>
<sequence>MTSIERTAYPRFKRLITARELHVLFTPSEEERAWAEEAADSNRHQLALLLALKSYQRMGCFPKAYDVPEQVLEFVRRAAELPEDTLPV</sequence>
<protein>
    <submittedName>
        <fullName evidence="2">DUF4158 domain-containing protein</fullName>
    </submittedName>
</protein>
<dbReference type="InterPro" id="IPR025296">
    <property type="entry name" value="DUF4158"/>
</dbReference>
<dbReference type="Proteomes" id="UP001432222">
    <property type="component" value="Chromosome"/>
</dbReference>
<accession>A0ABZ1TXY2</accession>
<dbReference type="RefSeq" id="WP_328954010.1">
    <property type="nucleotide sequence ID" value="NZ_CP108110.1"/>
</dbReference>
<evidence type="ECO:0000313" key="2">
    <source>
        <dbReference type="EMBL" id="WUQ82969.1"/>
    </source>
</evidence>
<feature type="domain" description="DUF4158" evidence="1">
    <location>
        <begin position="1"/>
        <end position="81"/>
    </location>
</feature>
<gene>
    <name evidence="2" type="ORF">OHA16_08275</name>
</gene>
<proteinExistence type="predicted"/>
<dbReference type="EMBL" id="CP108110">
    <property type="protein sequence ID" value="WUQ82969.1"/>
    <property type="molecule type" value="Genomic_DNA"/>
</dbReference>
<dbReference type="Pfam" id="PF13700">
    <property type="entry name" value="DUF4158"/>
    <property type="match status" value="1"/>
</dbReference>
<organism evidence="2 3">
    <name type="scientific">Kitasatospora purpeofusca</name>
    <dbReference type="NCBI Taxonomy" id="67352"/>
    <lineage>
        <taxon>Bacteria</taxon>
        <taxon>Bacillati</taxon>
        <taxon>Actinomycetota</taxon>
        <taxon>Actinomycetes</taxon>
        <taxon>Kitasatosporales</taxon>
        <taxon>Streptomycetaceae</taxon>
        <taxon>Kitasatospora</taxon>
    </lineage>
</organism>
<name>A0ABZ1TXY2_9ACTN</name>
<reference evidence="2" key="1">
    <citation type="submission" date="2022-10" db="EMBL/GenBank/DDBJ databases">
        <title>The complete genomes of actinobacterial strains from the NBC collection.</title>
        <authorList>
            <person name="Joergensen T.S."/>
            <person name="Alvarez Arevalo M."/>
            <person name="Sterndorff E.B."/>
            <person name="Faurdal D."/>
            <person name="Vuksanovic O."/>
            <person name="Mourched A.-S."/>
            <person name="Charusanti P."/>
            <person name="Shaw S."/>
            <person name="Blin K."/>
            <person name="Weber T."/>
        </authorList>
    </citation>
    <scope>NUCLEOTIDE SEQUENCE</scope>
    <source>
        <strain evidence="2">NBC_00222</strain>
    </source>
</reference>
<evidence type="ECO:0000313" key="3">
    <source>
        <dbReference type="Proteomes" id="UP001432222"/>
    </source>
</evidence>